<feature type="domain" description="Alanyl-tRNA synthetase class IIc N-terminal" evidence="1">
    <location>
        <begin position="22"/>
        <end position="157"/>
    </location>
</feature>
<dbReference type="Pfam" id="PF01411">
    <property type="entry name" value="tRNA-synt_2c"/>
    <property type="match status" value="1"/>
</dbReference>
<dbReference type="SUPFAM" id="SSF55681">
    <property type="entry name" value="Class II aaRS and biotin synthetases"/>
    <property type="match status" value="1"/>
</dbReference>
<protein>
    <recommendedName>
        <fullName evidence="1">Alanyl-tRNA synthetase class IIc N-terminal domain-containing protein</fullName>
    </recommendedName>
</protein>
<dbReference type="InterPro" id="IPR018164">
    <property type="entry name" value="Ala-tRNA-synth_IIc_N"/>
</dbReference>
<dbReference type="GO" id="GO:0004813">
    <property type="term" value="F:alanine-tRNA ligase activity"/>
    <property type="evidence" value="ECO:0007669"/>
    <property type="project" value="InterPro"/>
</dbReference>
<dbReference type="Proteomes" id="UP000580861">
    <property type="component" value="Unassembled WGS sequence"/>
</dbReference>
<accession>A0A841BAN7</accession>
<organism evidence="2 3">
    <name type="scientific">Amycolatopsis umgeniensis</name>
    <dbReference type="NCBI Taxonomy" id="336628"/>
    <lineage>
        <taxon>Bacteria</taxon>
        <taxon>Bacillati</taxon>
        <taxon>Actinomycetota</taxon>
        <taxon>Actinomycetes</taxon>
        <taxon>Pseudonocardiales</taxon>
        <taxon>Pseudonocardiaceae</taxon>
        <taxon>Amycolatopsis</taxon>
    </lineage>
</organism>
<evidence type="ECO:0000259" key="1">
    <source>
        <dbReference type="Pfam" id="PF01411"/>
    </source>
</evidence>
<dbReference type="Gene3D" id="3.30.930.10">
    <property type="entry name" value="Bira Bifunctional Protein, Domain 2"/>
    <property type="match status" value="1"/>
</dbReference>
<dbReference type="EMBL" id="JACHMX010000001">
    <property type="protein sequence ID" value="MBB5855708.1"/>
    <property type="molecule type" value="Genomic_DNA"/>
</dbReference>
<sequence>MTAEDIERARGRRARLDGLADGFMAHFRAAGFGELTPEPAVPTEDRTILFTNSAVVPFKPFLRGDRDFGGNGVMVRQPCVRAHNFGAVFAERFATEFLLQFEMLGALFTADGAEAAAVVTGDYFSRALGLAPEDVLFHVASDDTDLIGLWRSVWPGPVETDAFKRSYYRWGFGDPRLSGRGATFAIAQGDGTYRDLGNLIAFENEGEATHYGFGIGLETLAVCLDRLPWVLECVPAGAVSPLSTTDEGKLADLVGLLVRLYADDVRISSRAQGHVLRKAVGFTLKMAERLGTSQDRILGRIADLAAVEAPGKPVAEFVRDDFARISTERTVSRKHDLSFWCEKETSPDELAAAVAATGFPDVVGLAAEVKDVWDGASAPGRRSVTLGVEMDLPVQSGRDDAKEVLRRVAARLGSEFGVALRGEIR</sequence>
<dbReference type="GO" id="GO:0005524">
    <property type="term" value="F:ATP binding"/>
    <property type="evidence" value="ECO:0007669"/>
    <property type="project" value="InterPro"/>
</dbReference>
<reference evidence="2 3" key="1">
    <citation type="submission" date="2020-08" db="EMBL/GenBank/DDBJ databases">
        <title>Sequencing the genomes of 1000 actinobacteria strains.</title>
        <authorList>
            <person name="Klenk H.-P."/>
        </authorList>
    </citation>
    <scope>NUCLEOTIDE SEQUENCE [LARGE SCALE GENOMIC DNA]</scope>
    <source>
        <strain evidence="2 3">DSM 45272</strain>
    </source>
</reference>
<dbReference type="InterPro" id="IPR045864">
    <property type="entry name" value="aa-tRNA-synth_II/BPL/LPL"/>
</dbReference>
<evidence type="ECO:0000313" key="3">
    <source>
        <dbReference type="Proteomes" id="UP000580861"/>
    </source>
</evidence>
<gene>
    <name evidence="2" type="ORF">HDA45_005795</name>
</gene>
<evidence type="ECO:0000313" key="2">
    <source>
        <dbReference type="EMBL" id="MBB5855708.1"/>
    </source>
</evidence>
<dbReference type="RefSeq" id="WP_184900607.1">
    <property type="nucleotide sequence ID" value="NZ_JACHMX010000001.1"/>
</dbReference>
<dbReference type="GO" id="GO:0006419">
    <property type="term" value="P:alanyl-tRNA aminoacylation"/>
    <property type="evidence" value="ECO:0007669"/>
    <property type="project" value="InterPro"/>
</dbReference>
<comment type="caution">
    <text evidence="2">The sequence shown here is derived from an EMBL/GenBank/DDBJ whole genome shotgun (WGS) entry which is preliminary data.</text>
</comment>
<name>A0A841BAN7_9PSEU</name>
<dbReference type="AlphaFoldDB" id="A0A841BAN7"/>
<proteinExistence type="predicted"/>
<keyword evidence="3" id="KW-1185">Reference proteome</keyword>